<gene>
    <name evidence="1" type="ORF">J9253_00530</name>
</gene>
<keyword evidence="2" id="KW-1185">Reference proteome</keyword>
<sequence length="64" mass="7225">MSKPITTGVEISTLPFESRLQLVTEAVEARIKQTPTTNPFEMRARLWVRWINANILDVQAGVLS</sequence>
<dbReference type="RefSeq" id="WP_210222820.1">
    <property type="nucleotide sequence ID" value="NZ_CP072801.1"/>
</dbReference>
<dbReference type="EMBL" id="CP072801">
    <property type="protein sequence ID" value="QTR46485.1"/>
    <property type="molecule type" value="Genomic_DNA"/>
</dbReference>
<name>A0ABX7X004_9GAMM</name>
<protein>
    <submittedName>
        <fullName evidence="1">Uncharacterized protein</fullName>
    </submittedName>
</protein>
<accession>A0ABX7X004</accession>
<reference evidence="1 2" key="1">
    <citation type="submission" date="2021-04" db="EMBL/GenBank/DDBJ databases">
        <title>Genomics, taxonomy and metabolism of representatives of sulfur bacteria of the genus Thiothrix: Thiothrix fructosivorans QT, Thiothrix unzii A1T and three new species, Thiothrix subterranea sp. nov., Thiothrix litoralis sp. nov. and 'Candidatus Thiothrix anitrata' sp. nov.</title>
        <authorList>
            <person name="Ravin N.V."/>
            <person name="Smolyakov D."/>
            <person name="Rudenko T.S."/>
            <person name="Mardanov A.V."/>
            <person name="Beletsky A.V."/>
            <person name="Markov N.D."/>
            <person name="Fomenkov A.I."/>
            <person name="Roberts R.J."/>
            <person name="Karnachuk O.V."/>
            <person name="Novikov A."/>
            <person name="Grabovich M.Y."/>
        </authorList>
    </citation>
    <scope>NUCLEOTIDE SEQUENCE [LARGE SCALE GENOMIC DNA]</scope>
    <source>
        <strain evidence="1 2">AS</strain>
    </source>
</reference>
<evidence type="ECO:0000313" key="2">
    <source>
        <dbReference type="Proteomes" id="UP000672039"/>
    </source>
</evidence>
<evidence type="ECO:0000313" key="1">
    <source>
        <dbReference type="EMBL" id="QTR46485.1"/>
    </source>
</evidence>
<organism evidence="1 2">
    <name type="scientific">Thiothrix litoralis</name>
    <dbReference type="NCBI Taxonomy" id="2891210"/>
    <lineage>
        <taxon>Bacteria</taxon>
        <taxon>Pseudomonadati</taxon>
        <taxon>Pseudomonadota</taxon>
        <taxon>Gammaproteobacteria</taxon>
        <taxon>Thiotrichales</taxon>
        <taxon>Thiotrichaceae</taxon>
        <taxon>Thiothrix</taxon>
    </lineage>
</organism>
<dbReference type="Proteomes" id="UP000672039">
    <property type="component" value="Chromosome"/>
</dbReference>
<proteinExistence type="predicted"/>